<comment type="caution">
    <text evidence="1">The sequence shown here is derived from an EMBL/GenBank/DDBJ whole genome shotgun (WGS) entry which is preliminary data.</text>
</comment>
<dbReference type="OrthoDB" id="2966171at2"/>
<keyword evidence="2" id="KW-1185">Reference proteome</keyword>
<dbReference type="Proteomes" id="UP000434639">
    <property type="component" value="Unassembled WGS sequence"/>
</dbReference>
<evidence type="ECO:0000313" key="1">
    <source>
        <dbReference type="EMBL" id="MTH52569.1"/>
    </source>
</evidence>
<organism evidence="1 2">
    <name type="scientific">Metabacillus mangrovi</name>
    <dbReference type="NCBI Taxonomy" id="1491830"/>
    <lineage>
        <taxon>Bacteria</taxon>
        <taxon>Bacillati</taxon>
        <taxon>Bacillota</taxon>
        <taxon>Bacilli</taxon>
        <taxon>Bacillales</taxon>
        <taxon>Bacillaceae</taxon>
        <taxon>Metabacillus</taxon>
    </lineage>
</organism>
<dbReference type="AlphaFoldDB" id="A0A7X2S2M3"/>
<reference evidence="1 2" key="1">
    <citation type="journal article" date="2017" name="Int. J. Syst. Evol. Microbiol.">
        <title>Bacillus mangrovi sp. nov., isolated from a sediment sample from a mangrove forest.</title>
        <authorList>
            <person name="Gupta V."/>
            <person name="Singh P.K."/>
            <person name="Korpole S."/>
            <person name="Tanuku N.R.S."/>
            <person name="Pinnaka A.K."/>
        </authorList>
    </citation>
    <scope>NUCLEOTIDE SEQUENCE [LARGE SCALE GENOMIC DNA]</scope>
    <source>
        <strain evidence="1 2">KCTC 33872</strain>
    </source>
</reference>
<evidence type="ECO:0000313" key="2">
    <source>
        <dbReference type="Proteomes" id="UP000434639"/>
    </source>
</evidence>
<sequence length="124" mass="14127">MGEHATIKASPEYSIGEIKSYLQYYRDITAKTGEQLDWQYSERSFPYDQITEKEQLIILASSDPSYHQIVIGEAADEELSLFQIYLSPASTHGDKAKANELAKFLAKKLKAELVLFNGRTMKFK</sequence>
<dbReference type="Gene3D" id="1.20.5.850">
    <property type="entry name" value="Rbstp2229 protein"/>
    <property type="match status" value="1"/>
</dbReference>
<dbReference type="InterPro" id="IPR015062">
    <property type="entry name" value="DUF1885"/>
</dbReference>
<proteinExistence type="predicted"/>
<accession>A0A7X2S2M3</accession>
<dbReference type="EMBL" id="WMIB01000002">
    <property type="protein sequence ID" value="MTH52569.1"/>
    <property type="molecule type" value="Genomic_DNA"/>
</dbReference>
<dbReference type="Pfam" id="PF08968">
    <property type="entry name" value="DUF1885"/>
    <property type="match status" value="1"/>
</dbReference>
<dbReference type="Gene3D" id="3.30.310.120">
    <property type="entry name" value="Rbstp2229 like protein"/>
    <property type="match status" value="1"/>
</dbReference>
<name>A0A7X2S2M3_9BACI</name>
<protein>
    <submittedName>
        <fullName evidence="1">DUF1885 family protein</fullName>
    </submittedName>
</protein>
<dbReference type="InterPro" id="IPR036294">
    <property type="entry name" value="Rbstp2229-like_sf"/>
</dbReference>
<gene>
    <name evidence="1" type="ORF">GKZ89_04050</name>
</gene>
<dbReference type="SUPFAM" id="SSF111171">
    <property type="entry name" value="Rbstp2229 protein"/>
    <property type="match status" value="1"/>
</dbReference>
<dbReference type="RefSeq" id="WP_155111123.1">
    <property type="nucleotide sequence ID" value="NZ_WMIB01000002.1"/>
</dbReference>